<evidence type="ECO:0000313" key="9">
    <source>
        <dbReference type="Proteomes" id="UP000838756"/>
    </source>
</evidence>
<gene>
    <name evidence="8" type="primary">jg24293</name>
    <name evidence="8" type="ORF">PAEG_LOCUS23613</name>
</gene>
<keyword evidence="3" id="KW-0805">Transcription regulation</keyword>
<evidence type="ECO:0000256" key="2">
    <source>
        <dbReference type="ARBA" id="ARBA00016807"/>
    </source>
</evidence>
<organism evidence="8 9">
    <name type="scientific">Pararge aegeria aegeria</name>
    <dbReference type="NCBI Taxonomy" id="348720"/>
    <lineage>
        <taxon>Eukaryota</taxon>
        <taxon>Metazoa</taxon>
        <taxon>Ecdysozoa</taxon>
        <taxon>Arthropoda</taxon>
        <taxon>Hexapoda</taxon>
        <taxon>Insecta</taxon>
        <taxon>Pterygota</taxon>
        <taxon>Neoptera</taxon>
        <taxon>Endopterygota</taxon>
        <taxon>Lepidoptera</taxon>
        <taxon>Glossata</taxon>
        <taxon>Ditrysia</taxon>
        <taxon>Papilionoidea</taxon>
        <taxon>Nymphalidae</taxon>
        <taxon>Satyrinae</taxon>
        <taxon>Satyrini</taxon>
        <taxon>Parargina</taxon>
        <taxon>Pararge</taxon>
    </lineage>
</organism>
<dbReference type="PANTHER" id="PTHR23098:SF16">
    <property type="entry name" value="REGULATORY PROTEIN ZESTE"/>
    <property type="match status" value="1"/>
</dbReference>
<keyword evidence="4" id="KW-0804">Transcription</keyword>
<evidence type="ECO:0000256" key="1">
    <source>
        <dbReference type="ARBA" id="ARBA00011764"/>
    </source>
</evidence>
<evidence type="ECO:0000256" key="3">
    <source>
        <dbReference type="ARBA" id="ARBA00023015"/>
    </source>
</evidence>
<dbReference type="Pfam" id="PF13873">
    <property type="entry name" value="Myb_DNA-bind_5"/>
    <property type="match status" value="1"/>
</dbReference>
<dbReference type="PANTHER" id="PTHR23098">
    <property type="entry name" value="AGAP001331-PA-RELATED"/>
    <property type="match status" value="1"/>
</dbReference>
<dbReference type="InterPro" id="IPR028002">
    <property type="entry name" value="Myb_DNA-bind_5"/>
</dbReference>
<reference evidence="8" key="1">
    <citation type="submission" date="2022-03" db="EMBL/GenBank/DDBJ databases">
        <authorList>
            <person name="Lindestad O."/>
        </authorList>
    </citation>
    <scope>NUCLEOTIDE SEQUENCE</scope>
</reference>
<accession>A0A8S4SDU1</accession>
<dbReference type="Proteomes" id="UP000838756">
    <property type="component" value="Unassembled WGS sequence"/>
</dbReference>
<dbReference type="GO" id="GO:0005634">
    <property type="term" value="C:nucleus"/>
    <property type="evidence" value="ECO:0007669"/>
    <property type="project" value="TreeGrafter"/>
</dbReference>
<proteinExistence type="predicted"/>
<feature type="domain" description="Myb/SANT-like DNA-binding" evidence="7">
    <location>
        <begin position="8"/>
        <end position="80"/>
    </location>
</feature>
<evidence type="ECO:0000259" key="7">
    <source>
        <dbReference type="Pfam" id="PF13873"/>
    </source>
</evidence>
<protein>
    <recommendedName>
        <fullName evidence="2">Regulatory protein zeste</fullName>
    </recommendedName>
</protein>
<dbReference type="AlphaFoldDB" id="A0A8S4SDU1"/>
<evidence type="ECO:0000256" key="6">
    <source>
        <dbReference type="SAM" id="MobiDB-lite"/>
    </source>
</evidence>
<keyword evidence="9" id="KW-1185">Reference proteome</keyword>
<feature type="compositionally biased region" description="Basic and acidic residues" evidence="6">
    <location>
        <begin position="167"/>
        <end position="188"/>
    </location>
</feature>
<evidence type="ECO:0000256" key="4">
    <source>
        <dbReference type="ARBA" id="ARBA00023163"/>
    </source>
</evidence>
<dbReference type="OrthoDB" id="7247196at2759"/>
<evidence type="ECO:0000256" key="5">
    <source>
        <dbReference type="ARBA" id="ARBA00025466"/>
    </source>
</evidence>
<comment type="caution">
    <text evidence="8">The sequence shown here is derived from an EMBL/GenBank/DDBJ whole genome shotgun (WGS) entry which is preliminary data.</text>
</comment>
<comment type="function">
    <text evidence="5">Involved in transvection phenomena (= synapsis-dependent gene expression), where the synaptic pairing of chromosomes carrying genes with which zeste interacts influences the expression of these genes. Zeste binds to DNA and stimulates transcription from a nearby promoter.</text>
</comment>
<evidence type="ECO:0000313" key="8">
    <source>
        <dbReference type="EMBL" id="CAH2259658.1"/>
    </source>
</evidence>
<comment type="subunit">
    <text evidence="1">Self-associates forming complexes of several hundred monomers.</text>
</comment>
<dbReference type="EMBL" id="CAKXAJ010026153">
    <property type="protein sequence ID" value="CAH2259658.1"/>
    <property type="molecule type" value="Genomic_DNA"/>
</dbReference>
<feature type="region of interest" description="Disordered" evidence="6">
    <location>
        <begin position="167"/>
        <end position="203"/>
    </location>
</feature>
<sequence>MSRSYVPTQEQIEVLVDFIEKRRWLATGHARTTHARQRTRTAWQDIAQKLNRVECGCRKTWQQWAKYWKDKKGAIKRKVIQMRTNNKTQTGDDGTEEVITLSTTEKRMVALIGGKVYANCNKAEENDPFNNFNLGEDREETKPFDIAFLNDPTPGASDRTDYELIRNSEELMDEKPSIRKNSTRKEASDTPTPRRRRLMTPSPHRQCQMVDFTERIIAIEERRAETERIIAQSQQELVGVLRQMSEAWTIQSAAIKELVSRLTSGVRRGRPSTGGPFQGLQTSEAPYQEHSVRLPTRGRFSSGDRYLKSVARGSSLGWQVAFVSTSPATRSSATERIRDCVLLPPPFRCLFLRHDLLTEGGDGVPGPLAAHHGANNGGQREIGTNYGHECGSLNRPLNATAGPPALTR</sequence>
<name>A0A8S4SDU1_9NEOP</name>